<keyword evidence="4 13" id="KW-0378">Hydrolase</keyword>
<keyword evidence="5 13" id="KW-0347">Helicase</keyword>
<dbReference type="InterPro" id="IPR014016">
    <property type="entry name" value="UvrD-like_ATP-bd"/>
</dbReference>
<dbReference type="PANTHER" id="PTHR11070:SF48">
    <property type="entry name" value="ATP-DEPENDENT HELICASE_NUCLEASE SUBUNIT A"/>
    <property type="match status" value="1"/>
</dbReference>
<dbReference type="GO" id="GO:0033202">
    <property type="term" value="C:DNA helicase complex"/>
    <property type="evidence" value="ECO:0007669"/>
    <property type="project" value="TreeGrafter"/>
</dbReference>
<dbReference type="OrthoDB" id="9810135at2"/>
<evidence type="ECO:0000256" key="4">
    <source>
        <dbReference type="ARBA" id="ARBA00022801"/>
    </source>
</evidence>
<dbReference type="Proteomes" id="UP000049979">
    <property type="component" value="Unassembled WGS sequence"/>
</dbReference>
<dbReference type="SUPFAM" id="SSF52980">
    <property type="entry name" value="Restriction endonuclease-like"/>
    <property type="match status" value="1"/>
</dbReference>
<evidence type="ECO:0000256" key="10">
    <source>
        <dbReference type="ARBA" id="ARBA00023235"/>
    </source>
</evidence>
<evidence type="ECO:0000256" key="12">
    <source>
        <dbReference type="ARBA" id="ARBA00048988"/>
    </source>
</evidence>
<feature type="domain" description="UvrD-like helicase ATP-binding" evidence="15">
    <location>
        <begin position="1"/>
        <end position="468"/>
    </location>
</feature>
<accession>A0A0M6WRH0</accession>
<evidence type="ECO:0000256" key="7">
    <source>
        <dbReference type="ARBA" id="ARBA00022840"/>
    </source>
</evidence>
<evidence type="ECO:0000313" key="17">
    <source>
        <dbReference type="EMBL" id="CRL40216.1"/>
    </source>
</evidence>
<dbReference type="HAMAP" id="MF_01451">
    <property type="entry name" value="AddA"/>
    <property type="match status" value="1"/>
</dbReference>
<dbReference type="NCBIfam" id="TIGR02785">
    <property type="entry name" value="addA_Gpos"/>
    <property type="match status" value="1"/>
</dbReference>
<dbReference type="PANTHER" id="PTHR11070">
    <property type="entry name" value="UVRD / RECB / PCRA DNA HELICASE FAMILY MEMBER"/>
    <property type="match status" value="1"/>
</dbReference>
<evidence type="ECO:0000256" key="14">
    <source>
        <dbReference type="PROSITE-ProRule" id="PRU00560"/>
    </source>
</evidence>
<dbReference type="InterPro" id="IPR011335">
    <property type="entry name" value="Restrct_endonuc-II-like"/>
</dbReference>
<evidence type="ECO:0000259" key="15">
    <source>
        <dbReference type="PROSITE" id="PS51198"/>
    </source>
</evidence>
<comment type="cofactor">
    <cofactor evidence="13">
        <name>Mg(2+)</name>
        <dbReference type="ChEBI" id="CHEBI:18420"/>
    </cofactor>
</comment>
<feature type="binding site" evidence="14">
    <location>
        <begin position="22"/>
        <end position="29"/>
    </location>
    <ligand>
        <name>ATP</name>
        <dbReference type="ChEBI" id="CHEBI:30616"/>
    </ligand>
</feature>
<dbReference type="Pfam" id="PF12705">
    <property type="entry name" value="PDDEXK_1"/>
    <property type="match status" value="1"/>
</dbReference>
<reference evidence="18" key="1">
    <citation type="submission" date="2015-05" db="EMBL/GenBank/DDBJ databases">
        <authorList>
            <consortium name="Pathogen Informatics"/>
        </authorList>
    </citation>
    <scope>NUCLEOTIDE SEQUENCE [LARGE SCALE GENOMIC DNA]</scope>
    <source>
        <strain evidence="18">M72</strain>
    </source>
</reference>
<keyword evidence="2 13" id="KW-0547">Nucleotide-binding</keyword>
<keyword evidence="6 13" id="KW-0269">Exonuclease</keyword>
<dbReference type="GO" id="GO:0003690">
    <property type="term" value="F:double-stranded DNA binding"/>
    <property type="evidence" value="ECO:0007669"/>
    <property type="project" value="UniProtKB-UniRule"/>
</dbReference>
<evidence type="ECO:0000256" key="8">
    <source>
        <dbReference type="ARBA" id="ARBA00023125"/>
    </source>
</evidence>
<evidence type="ECO:0000256" key="3">
    <source>
        <dbReference type="ARBA" id="ARBA00022763"/>
    </source>
</evidence>
<dbReference type="GO" id="GO:0043138">
    <property type="term" value="F:3'-5' DNA helicase activity"/>
    <property type="evidence" value="ECO:0007669"/>
    <property type="project" value="UniProtKB-UniRule"/>
</dbReference>
<dbReference type="Gene3D" id="3.40.50.300">
    <property type="entry name" value="P-loop containing nucleotide triphosphate hydrolases"/>
    <property type="match status" value="4"/>
</dbReference>
<proteinExistence type="inferred from homology"/>
<dbReference type="EC" id="3.1.-.-" evidence="13"/>
<comment type="catalytic activity">
    <reaction evidence="11 13">
        <text>Couples ATP hydrolysis with the unwinding of duplex DNA by translocating in the 3'-5' direction.</text>
        <dbReference type="EC" id="5.6.2.4"/>
    </reaction>
</comment>
<name>A0A0M6WRH0_9FIRM</name>
<dbReference type="Pfam" id="PF13361">
    <property type="entry name" value="UvrD_C"/>
    <property type="match status" value="1"/>
</dbReference>
<dbReference type="InterPro" id="IPR027417">
    <property type="entry name" value="P-loop_NTPase"/>
</dbReference>
<dbReference type="AlphaFoldDB" id="A0A0M6WRH0"/>
<evidence type="ECO:0000256" key="13">
    <source>
        <dbReference type="HAMAP-Rule" id="MF_01451"/>
    </source>
</evidence>
<dbReference type="GO" id="GO:0008408">
    <property type="term" value="F:3'-5' exonuclease activity"/>
    <property type="evidence" value="ECO:0007669"/>
    <property type="project" value="UniProtKB-UniRule"/>
</dbReference>
<dbReference type="STRING" id="301302.ERS852420_02212"/>
<dbReference type="InterPro" id="IPR011604">
    <property type="entry name" value="PDDEXK-like_dom_sf"/>
</dbReference>
<comment type="subunit">
    <text evidence="13">Heterodimer of AddA and AddB/RexB.</text>
</comment>
<sequence length="1205" mass="138357">MEWTKEQQNVIDFRNRDILVSAAAGSGKTAVLVARIIQRILDPQNPVDIDRLLVVTFTKAAAAEMRERIGAAIEAECEKDPQNTHLRRQSALIHNAMITTIDSFCLFVVRNHFEEISLDPNFRIADEGEIRLLEQDVLEQVFEDNYARQEKTFLSLIDAYAGKRNDHGVREMVAKIYRMSLSSPWPQAWMKKLTEPYQVERAQELVQTEMLEDIAEHARLLLCDMCTQMTQALQLCNEPDGPQAYAKTLEADLTQLQQAENLQGYLQVQTFLNGLVFGKLSPIRKFSGDVKKKETVMEIRSDVKKEVETLQKKYFAMDLETLLLQQKRLCPFLEELVRLALEYTQAMETAKRKKRIVDFADIEHFALRILVDEKTKQPRHTAEEFRRHFAEIMIDEYQDSNQVQEEIMRAISMEPEGGHNLFMVGDVKQSIYRFRLARPELFMDKYASFSTEESLQQRIDLHMNFRSRAQVLDFCNDIFYKIMSPDLGRVAYDRDAALYYGAKNYDENAKGFKPELLLFDEKDELLSETKNLTKGQMEAHMIATRIADMKQHMQVTDKESGQLRPLRYSDIVILLRSLKDYGTDFVQVLQGAGIPAYVESSTGYFSASEVQTVLAMLRILDNPYQDIPMAAVLRSPLVGLDEEEMAQIRVDNPECSFAEAAMHAMQDATEGALYDFYRMYRKLRGKQDLPIHELIQKILQLSGYGNYAAALPAGERRAANLAMLVEKAVDYEKTSYRGLFHFLRYIDKLQKYEVDFGEADTTGENANVVRVMTIHKSKGLEFPVVFVSGLGRKMNQMDASDRLVVHPDLGLGICEISGQPRVKKNSVFRSEIADRIRRENLGEELRILYVALTRAKEKLVLTGMIKDAKKTFSEYTGNVLPGKPVSYRQRVRAASYLDWILPAMLSYPQKYTLDVVPPEKIVWEEVEQAADSRENYEELLQHIDHAKPELLQQYDQWFSYRYPYQSEAGKKSKYSVSELKHASLVLQYDRSEGEAVVPDFLQEDREVYVPDFAREEDREYPAAENVNQGAMRGTAVHRVMECLDFAAIADIDTSDAGAVSAFVKQELDRMLANGQLPGEWYALVIPEMIEAFVESPIAPRMAAAAVRGDLYRERPFVMQHQMEASGGTVLVQGIIDVFWMENDKIILLDYKTDRVKQAQELLMRYQTQLQLYADALSRVFSTDTKKMVAEEKLIYSFHLKEVVTL</sequence>
<dbReference type="EMBL" id="CVRR01000033">
    <property type="protein sequence ID" value="CRL40216.1"/>
    <property type="molecule type" value="Genomic_DNA"/>
</dbReference>
<evidence type="ECO:0000256" key="5">
    <source>
        <dbReference type="ARBA" id="ARBA00022806"/>
    </source>
</evidence>
<dbReference type="Gene3D" id="3.90.320.10">
    <property type="match status" value="1"/>
</dbReference>
<comment type="similarity">
    <text evidence="13">Belongs to the helicase family. AddA subfamily.</text>
</comment>
<comment type="function">
    <text evidence="13">The heterodimer acts as both an ATP-dependent DNA helicase and an ATP-dependent, dual-direction single-stranded exonuclease. Recognizes the chi site generating a DNA molecule suitable for the initiation of homologous recombination. The AddA nuclease domain is required for chi fragment generation; this subunit has the helicase and 3' -&gt; 5' nuclease activities.</text>
</comment>
<dbReference type="InterPro" id="IPR014152">
    <property type="entry name" value="AddA"/>
</dbReference>
<comment type="catalytic activity">
    <reaction evidence="12 13">
        <text>ATP + H2O = ADP + phosphate + H(+)</text>
        <dbReference type="Rhea" id="RHEA:13065"/>
        <dbReference type="ChEBI" id="CHEBI:15377"/>
        <dbReference type="ChEBI" id="CHEBI:15378"/>
        <dbReference type="ChEBI" id="CHEBI:30616"/>
        <dbReference type="ChEBI" id="CHEBI:43474"/>
        <dbReference type="ChEBI" id="CHEBI:456216"/>
        <dbReference type="EC" id="5.6.2.4"/>
    </reaction>
</comment>
<keyword evidence="1 13" id="KW-0540">Nuclease</keyword>
<dbReference type="GO" id="GO:0005829">
    <property type="term" value="C:cytosol"/>
    <property type="evidence" value="ECO:0007669"/>
    <property type="project" value="TreeGrafter"/>
</dbReference>
<dbReference type="InterPro" id="IPR038726">
    <property type="entry name" value="PDDEXK_AddAB-type"/>
</dbReference>
<dbReference type="Pfam" id="PF00580">
    <property type="entry name" value="UvrD-helicase"/>
    <property type="match status" value="1"/>
</dbReference>
<protein>
    <recommendedName>
        <fullName evidence="13">ATP-dependent helicase/nuclease subunit A</fullName>
        <ecNumber evidence="13">3.1.-.-</ecNumber>
        <ecNumber evidence="13">5.6.2.4</ecNumber>
    </recommendedName>
    <alternativeName>
        <fullName evidence="13">ATP-dependent helicase/nuclease AddA</fullName>
    </alternativeName>
    <alternativeName>
        <fullName evidence="13">DNA 3'-5' helicase AddA</fullName>
    </alternativeName>
</protein>
<dbReference type="GO" id="GO:0005524">
    <property type="term" value="F:ATP binding"/>
    <property type="evidence" value="ECO:0007669"/>
    <property type="project" value="UniProtKB-UniRule"/>
</dbReference>
<dbReference type="SUPFAM" id="SSF52540">
    <property type="entry name" value="P-loop containing nucleoside triphosphate hydrolases"/>
    <property type="match status" value="1"/>
</dbReference>
<dbReference type="GO" id="GO:0000724">
    <property type="term" value="P:double-strand break repair via homologous recombination"/>
    <property type="evidence" value="ECO:0007669"/>
    <property type="project" value="UniProtKB-UniRule"/>
</dbReference>
<dbReference type="FunFam" id="3.40.50.300:FF:001236">
    <property type="entry name" value="ATP-dependent helicase/nuclease subunit A"/>
    <property type="match status" value="1"/>
</dbReference>
<dbReference type="PROSITE" id="PS51198">
    <property type="entry name" value="UVRD_HELICASE_ATP_BIND"/>
    <property type="match status" value="1"/>
</dbReference>
<evidence type="ECO:0000313" key="18">
    <source>
        <dbReference type="Proteomes" id="UP000049979"/>
    </source>
</evidence>
<dbReference type="InterPro" id="IPR000212">
    <property type="entry name" value="DNA_helicase_UvrD/REP"/>
</dbReference>
<keyword evidence="7 13" id="KW-0067">ATP-binding</keyword>
<dbReference type="InterPro" id="IPR014017">
    <property type="entry name" value="DNA_helicase_UvrD-like_C"/>
</dbReference>
<keyword evidence="9 13" id="KW-0234">DNA repair</keyword>
<feature type="domain" description="UvrD-like helicase C-terminal" evidence="16">
    <location>
        <begin position="496"/>
        <end position="779"/>
    </location>
</feature>
<keyword evidence="8 13" id="KW-0238">DNA-binding</keyword>
<keyword evidence="10 13" id="KW-0413">Isomerase</keyword>
<dbReference type="EC" id="5.6.2.4" evidence="13"/>
<dbReference type="PROSITE" id="PS51217">
    <property type="entry name" value="UVRD_HELICASE_CTER"/>
    <property type="match status" value="1"/>
</dbReference>
<keyword evidence="18" id="KW-1185">Reference proteome</keyword>
<gene>
    <name evidence="13" type="primary">addA</name>
    <name evidence="17" type="ORF">M72_08691</name>
</gene>
<dbReference type="GO" id="GO:0016887">
    <property type="term" value="F:ATP hydrolysis activity"/>
    <property type="evidence" value="ECO:0007669"/>
    <property type="project" value="RHEA"/>
</dbReference>
<evidence type="ECO:0000256" key="9">
    <source>
        <dbReference type="ARBA" id="ARBA00023204"/>
    </source>
</evidence>
<evidence type="ECO:0000256" key="2">
    <source>
        <dbReference type="ARBA" id="ARBA00022741"/>
    </source>
</evidence>
<evidence type="ECO:0000256" key="1">
    <source>
        <dbReference type="ARBA" id="ARBA00022722"/>
    </source>
</evidence>
<evidence type="ECO:0000259" key="16">
    <source>
        <dbReference type="PROSITE" id="PS51217"/>
    </source>
</evidence>
<keyword evidence="3 13" id="KW-0227">DNA damage</keyword>
<dbReference type="RefSeq" id="WP_055068192.1">
    <property type="nucleotide sequence ID" value="NZ_CP173697.1"/>
</dbReference>
<evidence type="ECO:0000256" key="11">
    <source>
        <dbReference type="ARBA" id="ARBA00034617"/>
    </source>
</evidence>
<evidence type="ECO:0000256" key="6">
    <source>
        <dbReference type="ARBA" id="ARBA00022839"/>
    </source>
</evidence>
<organism evidence="17 18">
    <name type="scientific">Roseburia faecis</name>
    <dbReference type="NCBI Taxonomy" id="301302"/>
    <lineage>
        <taxon>Bacteria</taxon>
        <taxon>Bacillati</taxon>
        <taxon>Bacillota</taxon>
        <taxon>Clostridia</taxon>
        <taxon>Lachnospirales</taxon>
        <taxon>Lachnospiraceae</taxon>
        <taxon>Roseburia</taxon>
    </lineage>
</organism>